<dbReference type="InterPro" id="IPR018163">
    <property type="entry name" value="Thr/Ala-tRNA-synth_IIc_edit"/>
</dbReference>
<dbReference type="EMBL" id="CP003178">
    <property type="protein sequence ID" value="AEW01961.1"/>
    <property type="molecule type" value="Genomic_DNA"/>
</dbReference>
<accession>G8TMH3</accession>
<comment type="cofactor">
    <cofactor evidence="11">
        <name>Zn(2+)</name>
        <dbReference type="ChEBI" id="CHEBI:29105"/>
    </cofactor>
    <text evidence="11">Binds 1 zinc ion per subunit.</text>
</comment>
<sequence>MMTSAEIRQLFMEFFRNKGHEIVPSAPIVVKNDPTLLFTNAGMNQFKDYFLGNKKAPFPRVADTQKCLRVSGKHNDLEEVGVDTYHHTMFEMLGNWSFGDYFKKEAIAWSWELLTEVYKIPKDRLYVTYFQGDTAENLAKDEEAFNEWSKFVAPDRILPGNKKDNFWEMGDTGPCGPCSEIHVDCRSDEERKQQSGAELVNNDHPQVIEIWNNVFMQFNRKKDGSLEPLPAKHVDTGMGFERLVRVLQSKQSNYDSDIFTGTIAAIETIAKKKYDPNTPQSTSADWHKAVAFRVLADHIRAISFTIADGQLPSNTGAGYVIRRILRRAVRYYYTFLDYKQPLLHQLVPVLATQFQTVFPELQQQQDFVAKVIKEEEDAFLRTLEKGLKKIDEIIGSAKNKVVNGSAAFELYDTYGFPIDLTRLIARENNLEVDEDGFKAEMNQQKDRARAATAISAEDWVVLNENSNTGFIGYDHTQAEAKVIKYRKVTAKGKTSFQLVLNTTPFYAESGGQVGDTGALFFEGEEVAVIDTKKENDLIIHFVEKLPINITGIVDARIDTIRRARTAVHHSATHLLHAALRKVLGTHVAQKGSLVNDEYLRFDFSHFAKMTTDEITKVEALVNEKIRANIPVVIKELPKEEALKLGAMALFGEKYGDVVRVVIMDPAYSVELCGGTHVGATGELGLFKIKHETAVAAGVRRIEAISGLAAEQYITEQLGQLHQVKEELKSPADLLKAVQNLAADNSDLKKKLEHLENRILVGVRNELLHKDEIINGVTFVGAIVEVGNADALKKLCFDMKGHLNDHVIVLCSNIGGKPFVAVGIADTVAAARSLDAGKIIKEHIAPLIKGGGGGQKTLATAGGQDASNLQQVIDKVKSLL</sequence>
<dbReference type="FunFam" id="3.30.980.10:FF:000004">
    <property type="entry name" value="Alanine--tRNA ligase, cytoplasmic"/>
    <property type="match status" value="1"/>
</dbReference>
<dbReference type="HAMAP" id="MF_00036_B">
    <property type="entry name" value="Ala_tRNA_synth_B"/>
    <property type="match status" value="1"/>
</dbReference>
<dbReference type="InterPro" id="IPR003156">
    <property type="entry name" value="DHHA1_dom"/>
</dbReference>
<keyword evidence="4 11" id="KW-0479">Metal-binding</keyword>
<dbReference type="Pfam" id="PF02272">
    <property type="entry name" value="DHHA1"/>
    <property type="match status" value="1"/>
</dbReference>
<dbReference type="Gene3D" id="2.40.30.130">
    <property type="match status" value="1"/>
</dbReference>
<evidence type="ECO:0000313" key="14">
    <source>
        <dbReference type="Proteomes" id="UP000005438"/>
    </source>
</evidence>
<dbReference type="InterPro" id="IPR012947">
    <property type="entry name" value="tRNA_SAD"/>
</dbReference>
<dbReference type="EC" id="6.1.1.7" evidence="11"/>
<dbReference type="Gene3D" id="3.30.980.10">
    <property type="entry name" value="Threonyl-trna Synthetase, Chain A, domain 2"/>
    <property type="match status" value="1"/>
</dbReference>
<comment type="function">
    <text evidence="11">Catalyzes the attachment of alanine to tRNA(Ala) in a two-step reaction: alanine is first activated by ATP to form Ala-AMP and then transferred to the acceptor end of tRNA(Ala). Also edits incorrectly charged Ser-tRNA(Ala) and Gly-tRNA(Ala) via its editing domain.</text>
</comment>
<keyword evidence="5 11" id="KW-0547">Nucleotide-binding</keyword>
<name>G8TMH3_NIAKG</name>
<dbReference type="NCBIfam" id="TIGR00344">
    <property type="entry name" value="alaS"/>
    <property type="match status" value="1"/>
</dbReference>
<evidence type="ECO:0000256" key="3">
    <source>
        <dbReference type="ARBA" id="ARBA00022598"/>
    </source>
</evidence>
<dbReference type="STRING" id="700598.Niako_5730"/>
<feature type="binding site" evidence="11">
    <location>
        <position position="672"/>
    </location>
    <ligand>
        <name>Zn(2+)</name>
        <dbReference type="ChEBI" id="CHEBI:29105"/>
    </ligand>
</feature>
<keyword evidence="2 11" id="KW-0820">tRNA-binding</keyword>
<evidence type="ECO:0000256" key="1">
    <source>
        <dbReference type="ARBA" id="ARBA00008226"/>
    </source>
</evidence>
<dbReference type="FunFam" id="3.10.310.40:FF:000001">
    <property type="entry name" value="Alanine--tRNA ligase"/>
    <property type="match status" value="1"/>
</dbReference>
<dbReference type="GO" id="GO:0005737">
    <property type="term" value="C:cytoplasm"/>
    <property type="evidence" value="ECO:0007669"/>
    <property type="project" value="UniProtKB-SubCell"/>
</dbReference>
<keyword evidence="11" id="KW-0963">Cytoplasm</keyword>
<dbReference type="InterPro" id="IPR018164">
    <property type="entry name" value="Ala-tRNA-synth_IIc_N"/>
</dbReference>
<keyword evidence="6 11" id="KW-0862">Zinc</keyword>
<evidence type="ECO:0000313" key="13">
    <source>
        <dbReference type="EMBL" id="AEW01961.1"/>
    </source>
</evidence>
<keyword evidence="10 11" id="KW-0030">Aminoacyl-tRNA synthetase</keyword>
<dbReference type="InterPro" id="IPR002318">
    <property type="entry name" value="Ala-tRNA-lgiase_IIc"/>
</dbReference>
<dbReference type="SUPFAM" id="SSF55681">
    <property type="entry name" value="Class II aaRS and biotin synthetases"/>
    <property type="match status" value="1"/>
</dbReference>
<dbReference type="eggNOG" id="COG0013">
    <property type="taxonomic scope" value="Bacteria"/>
</dbReference>
<dbReference type="Gene3D" id="3.30.930.10">
    <property type="entry name" value="Bira Bifunctional Protein, Domain 2"/>
    <property type="match status" value="1"/>
</dbReference>
<keyword evidence="9 11" id="KW-0648">Protein biosynthesis</keyword>
<dbReference type="FunFam" id="3.30.930.10:FF:000011">
    <property type="entry name" value="Alanine--tRNA ligase, cytoplasmic"/>
    <property type="match status" value="1"/>
</dbReference>
<feature type="binding site" evidence="11">
    <location>
        <position position="573"/>
    </location>
    <ligand>
        <name>Zn(2+)</name>
        <dbReference type="ChEBI" id="CHEBI:29105"/>
    </ligand>
</feature>
<dbReference type="Proteomes" id="UP000005438">
    <property type="component" value="Chromosome"/>
</dbReference>
<dbReference type="Pfam" id="PF07973">
    <property type="entry name" value="tRNA_SAD"/>
    <property type="match status" value="1"/>
</dbReference>
<keyword evidence="7 11" id="KW-0067">ATP-binding</keyword>
<evidence type="ECO:0000256" key="4">
    <source>
        <dbReference type="ARBA" id="ARBA00022723"/>
    </source>
</evidence>
<feature type="binding site" evidence="11">
    <location>
        <position position="569"/>
    </location>
    <ligand>
        <name>Zn(2+)</name>
        <dbReference type="ChEBI" id="CHEBI:29105"/>
    </ligand>
</feature>
<comment type="subcellular location">
    <subcellularLocation>
        <location evidence="11">Cytoplasm</location>
    </subcellularLocation>
</comment>
<dbReference type="PATRIC" id="fig|700598.3.peg.5872"/>
<dbReference type="Gene3D" id="3.30.54.20">
    <property type="match status" value="1"/>
</dbReference>
<dbReference type="FunFam" id="3.30.54.20:FF:000001">
    <property type="entry name" value="Alanine--tRNA ligase"/>
    <property type="match status" value="1"/>
</dbReference>
<dbReference type="GO" id="GO:0002161">
    <property type="term" value="F:aminoacyl-tRNA deacylase activity"/>
    <property type="evidence" value="ECO:0007669"/>
    <property type="project" value="TreeGrafter"/>
</dbReference>
<evidence type="ECO:0000256" key="2">
    <source>
        <dbReference type="ARBA" id="ARBA00022555"/>
    </source>
</evidence>
<dbReference type="InterPro" id="IPR023033">
    <property type="entry name" value="Ala_tRNA_ligase_euk/bac"/>
</dbReference>
<protein>
    <recommendedName>
        <fullName evidence="11">Alanine--tRNA ligase</fullName>
        <ecNumber evidence="11">6.1.1.7</ecNumber>
    </recommendedName>
    <alternativeName>
        <fullName evidence="11">Alanyl-tRNA synthetase</fullName>
        <shortName evidence="11">AlaRS</shortName>
    </alternativeName>
</protein>
<dbReference type="SMART" id="SM00863">
    <property type="entry name" value="tRNA_SAD"/>
    <property type="match status" value="1"/>
</dbReference>
<evidence type="ECO:0000256" key="6">
    <source>
        <dbReference type="ARBA" id="ARBA00022833"/>
    </source>
</evidence>
<evidence type="ECO:0000259" key="12">
    <source>
        <dbReference type="PROSITE" id="PS50860"/>
    </source>
</evidence>
<dbReference type="Gene3D" id="3.10.310.40">
    <property type="match status" value="1"/>
</dbReference>
<dbReference type="GO" id="GO:0000049">
    <property type="term" value="F:tRNA binding"/>
    <property type="evidence" value="ECO:0007669"/>
    <property type="project" value="UniProtKB-KW"/>
</dbReference>
<reference evidence="13 14" key="1">
    <citation type="submission" date="2011-12" db="EMBL/GenBank/DDBJ databases">
        <title>The complete genome of Niastella koreensis GR20-10.</title>
        <authorList>
            <consortium name="US DOE Joint Genome Institute (JGI-PGF)"/>
            <person name="Lucas S."/>
            <person name="Han J."/>
            <person name="Lapidus A."/>
            <person name="Bruce D."/>
            <person name="Goodwin L."/>
            <person name="Pitluck S."/>
            <person name="Peters L."/>
            <person name="Kyrpides N."/>
            <person name="Mavromatis K."/>
            <person name="Ivanova N."/>
            <person name="Mikhailova N."/>
            <person name="Davenport K."/>
            <person name="Saunders E."/>
            <person name="Detter J.C."/>
            <person name="Tapia R."/>
            <person name="Han C."/>
            <person name="Land M."/>
            <person name="Hauser L."/>
            <person name="Markowitz V."/>
            <person name="Cheng J.-F."/>
            <person name="Hugenholtz P."/>
            <person name="Woyke T."/>
            <person name="Wu D."/>
            <person name="Tindall B."/>
            <person name="Pomrenke H."/>
            <person name="Brambilla E."/>
            <person name="Klenk H.-P."/>
            <person name="Eisen J.A."/>
        </authorList>
    </citation>
    <scope>NUCLEOTIDE SEQUENCE [LARGE SCALE GENOMIC DNA]</scope>
    <source>
        <strain evidence="14">DSM 17620 / KACC 11465 / NBRC 106392 / GR20-10</strain>
    </source>
</reference>
<dbReference type="InterPro" id="IPR009000">
    <property type="entry name" value="Transl_B-barrel_sf"/>
</dbReference>
<dbReference type="AlphaFoldDB" id="G8TMH3"/>
<evidence type="ECO:0000256" key="11">
    <source>
        <dbReference type="HAMAP-Rule" id="MF_00036"/>
    </source>
</evidence>
<dbReference type="PRINTS" id="PR00980">
    <property type="entry name" value="TRNASYNTHALA"/>
</dbReference>
<dbReference type="HOGENOM" id="CLU_004485_1_1_10"/>
<evidence type="ECO:0000256" key="8">
    <source>
        <dbReference type="ARBA" id="ARBA00022884"/>
    </source>
</evidence>
<dbReference type="GO" id="GO:0005524">
    <property type="term" value="F:ATP binding"/>
    <property type="evidence" value="ECO:0007669"/>
    <property type="project" value="UniProtKB-UniRule"/>
</dbReference>
<evidence type="ECO:0000256" key="5">
    <source>
        <dbReference type="ARBA" id="ARBA00022741"/>
    </source>
</evidence>
<feature type="binding site" evidence="11">
    <location>
        <position position="676"/>
    </location>
    <ligand>
        <name>Zn(2+)</name>
        <dbReference type="ChEBI" id="CHEBI:29105"/>
    </ligand>
</feature>
<gene>
    <name evidence="11" type="primary">alaS</name>
    <name evidence="13" type="ordered locus">Niako_5730</name>
</gene>
<dbReference type="SUPFAM" id="SSF101353">
    <property type="entry name" value="Putative anticodon-binding domain of alanyl-tRNA synthetase (AlaRS)"/>
    <property type="match status" value="1"/>
</dbReference>
<comment type="domain">
    <text evidence="11">Consists of three domains; the N-terminal catalytic domain, the editing domain and the C-terminal C-Ala domain. The editing domain removes incorrectly charged amino acids, while the C-Ala domain, along with tRNA(Ala), serves as a bridge to cooperatively bring together the editing and aminoacylation centers thus stimulating deacylation of misacylated tRNAs.</text>
</comment>
<feature type="domain" description="Alanyl-transfer RNA synthetases family profile" evidence="12">
    <location>
        <begin position="2"/>
        <end position="715"/>
    </location>
</feature>
<dbReference type="PANTHER" id="PTHR11777:SF9">
    <property type="entry name" value="ALANINE--TRNA LIGASE, CYTOPLASMIC"/>
    <property type="match status" value="1"/>
</dbReference>
<keyword evidence="8 11" id="KW-0694">RNA-binding</keyword>
<dbReference type="InterPro" id="IPR018165">
    <property type="entry name" value="Ala-tRNA-synth_IIc_core"/>
</dbReference>
<dbReference type="GO" id="GO:0008270">
    <property type="term" value="F:zinc ion binding"/>
    <property type="evidence" value="ECO:0007669"/>
    <property type="project" value="UniProtKB-UniRule"/>
</dbReference>
<organism evidence="13 14">
    <name type="scientific">Niastella koreensis (strain DSM 17620 / KACC 11465 / NBRC 106392 / GR20-10)</name>
    <dbReference type="NCBI Taxonomy" id="700598"/>
    <lineage>
        <taxon>Bacteria</taxon>
        <taxon>Pseudomonadati</taxon>
        <taxon>Bacteroidota</taxon>
        <taxon>Chitinophagia</taxon>
        <taxon>Chitinophagales</taxon>
        <taxon>Chitinophagaceae</taxon>
        <taxon>Niastella</taxon>
    </lineage>
</organism>
<evidence type="ECO:0000256" key="10">
    <source>
        <dbReference type="ARBA" id="ARBA00023146"/>
    </source>
</evidence>
<comment type="catalytic activity">
    <reaction evidence="11">
        <text>tRNA(Ala) + L-alanine + ATP = L-alanyl-tRNA(Ala) + AMP + diphosphate</text>
        <dbReference type="Rhea" id="RHEA:12540"/>
        <dbReference type="Rhea" id="RHEA-COMP:9657"/>
        <dbReference type="Rhea" id="RHEA-COMP:9923"/>
        <dbReference type="ChEBI" id="CHEBI:30616"/>
        <dbReference type="ChEBI" id="CHEBI:33019"/>
        <dbReference type="ChEBI" id="CHEBI:57972"/>
        <dbReference type="ChEBI" id="CHEBI:78442"/>
        <dbReference type="ChEBI" id="CHEBI:78497"/>
        <dbReference type="ChEBI" id="CHEBI:456215"/>
        <dbReference type="EC" id="6.1.1.7"/>
    </reaction>
</comment>
<proteinExistence type="inferred from homology"/>
<dbReference type="CDD" id="cd00673">
    <property type="entry name" value="AlaRS_core"/>
    <property type="match status" value="1"/>
</dbReference>
<keyword evidence="3 11" id="KW-0436">Ligase</keyword>
<dbReference type="InterPro" id="IPR050058">
    <property type="entry name" value="Ala-tRNA_ligase"/>
</dbReference>
<dbReference type="InterPro" id="IPR045864">
    <property type="entry name" value="aa-tRNA-synth_II/BPL/LPL"/>
</dbReference>
<dbReference type="KEGG" id="nko:Niako_5730"/>
<dbReference type="Pfam" id="PF01411">
    <property type="entry name" value="tRNA-synt_2c"/>
    <property type="match status" value="1"/>
</dbReference>
<comment type="similarity">
    <text evidence="1 11">Belongs to the class-II aminoacyl-tRNA synthetase family.</text>
</comment>
<dbReference type="SUPFAM" id="SSF55186">
    <property type="entry name" value="ThrRS/AlaRS common domain"/>
    <property type="match status" value="1"/>
</dbReference>
<dbReference type="SUPFAM" id="SSF50447">
    <property type="entry name" value="Translation proteins"/>
    <property type="match status" value="1"/>
</dbReference>
<evidence type="ECO:0000256" key="7">
    <source>
        <dbReference type="ARBA" id="ARBA00022840"/>
    </source>
</evidence>
<dbReference type="InterPro" id="IPR018162">
    <property type="entry name" value="Ala-tRNA-ligase_IIc_anticod-bd"/>
</dbReference>
<dbReference type="GO" id="GO:0004813">
    <property type="term" value="F:alanine-tRNA ligase activity"/>
    <property type="evidence" value="ECO:0007669"/>
    <property type="project" value="UniProtKB-UniRule"/>
</dbReference>
<dbReference type="PANTHER" id="PTHR11777">
    <property type="entry name" value="ALANYL-TRNA SYNTHETASE"/>
    <property type="match status" value="1"/>
</dbReference>
<evidence type="ECO:0000256" key="9">
    <source>
        <dbReference type="ARBA" id="ARBA00022917"/>
    </source>
</evidence>
<dbReference type="PROSITE" id="PS50860">
    <property type="entry name" value="AA_TRNA_LIGASE_II_ALA"/>
    <property type="match status" value="1"/>
</dbReference>
<dbReference type="GO" id="GO:0006419">
    <property type="term" value="P:alanyl-tRNA aminoacylation"/>
    <property type="evidence" value="ECO:0007669"/>
    <property type="project" value="UniProtKB-UniRule"/>
</dbReference>